<dbReference type="PROSITE" id="PS51257">
    <property type="entry name" value="PROKAR_LIPOPROTEIN"/>
    <property type="match status" value="1"/>
</dbReference>
<dbReference type="OrthoDB" id="5380974at2"/>
<evidence type="ECO:0000256" key="2">
    <source>
        <dbReference type="SAM" id="MobiDB-lite"/>
    </source>
</evidence>
<keyword evidence="4" id="KW-1185">Reference proteome</keyword>
<feature type="coiled-coil region" evidence="1">
    <location>
        <begin position="262"/>
        <end position="292"/>
    </location>
</feature>
<evidence type="ECO:0000313" key="3">
    <source>
        <dbReference type="EMBL" id="QED28734.1"/>
    </source>
</evidence>
<evidence type="ECO:0000256" key="1">
    <source>
        <dbReference type="SAM" id="Coils"/>
    </source>
</evidence>
<reference evidence="3 4" key="1">
    <citation type="submission" date="2019-08" db="EMBL/GenBank/DDBJ databases">
        <authorList>
            <person name="Liang Q."/>
        </authorList>
    </citation>
    <scope>NUCLEOTIDE SEQUENCE [LARGE SCALE GENOMIC DNA]</scope>
    <source>
        <strain evidence="3 4">V1718</strain>
    </source>
</reference>
<feature type="compositionally biased region" description="Basic and acidic residues" evidence="2">
    <location>
        <begin position="316"/>
        <end position="326"/>
    </location>
</feature>
<dbReference type="SUPFAM" id="SSF109998">
    <property type="entry name" value="Triger factor/SurA peptide-binding domain-like"/>
    <property type="match status" value="1"/>
</dbReference>
<dbReference type="Proteomes" id="UP000321595">
    <property type="component" value="Chromosome"/>
</dbReference>
<dbReference type="Gene3D" id="3.10.50.40">
    <property type="match status" value="1"/>
</dbReference>
<dbReference type="InterPro" id="IPR027304">
    <property type="entry name" value="Trigger_fact/SurA_dom_sf"/>
</dbReference>
<name>A0A5B8XT51_9DELT</name>
<dbReference type="EMBL" id="CP042467">
    <property type="protein sequence ID" value="QED28734.1"/>
    <property type="molecule type" value="Genomic_DNA"/>
</dbReference>
<dbReference type="AlphaFoldDB" id="A0A5B8XT51"/>
<sequence>MKGLYSRIGCALQVLLFSAMLLGCPPTKPSESGRVEAPPRGTESKEAVAVVNGEELTMTEFERRIEGLNPYARARYSSTEAKLEFLDAQVEFEILADVAERKGYGGRPEVMHAIKEAMVRHYLAEELRKRVSMRDITDDEIRQAYEKDPTAFHKPRARNVALIGADQAKTVEGLREIIEAGTYEEPVQKLNMLRRLADAHHFDPALKRKGGEHGWVEDPASPLAKNEGLNATLAKHVFGLSEVGEVTPVFGHAGKFYIATFIEEQAANVRGLEDVKDEIREKLYTKRREEERQRIIAEAQEEVEVTVNREILEKVEPPDSAEKTLERLLQQGNKVPVRDLKE</sequence>
<keyword evidence="1" id="KW-0175">Coiled coil</keyword>
<gene>
    <name evidence="3" type="ORF">FRD01_16120</name>
</gene>
<protein>
    <submittedName>
        <fullName evidence="3">Uncharacterized protein</fullName>
    </submittedName>
</protein>
<dbReference type="GO" id="GO:0003755">
    <property type="term" value="F:peptidyl-prolyl cis-trans isomerase activity"/>
    <property type="evidence" value="ECO:0007669"/>
    <property type="project" value="InterPro"/>
</dbReference>
<dbReference type="InterPro" id="IPR050245">
    <property type="entry name" value="PrsA_foldase"/>
</dbReference>
<evidence type="ECO:0000313" key="4">
    <source>
        <dbReference type="Proteomes" id="UP000321595"/>
    </source>
</evidence>
<dbReference type="PANTHER" id="PTHR47245:SF2">
    <property type="entry name" value="PEPTIDYL-PROLYL CIS-TRANS ISOMERASE HP_0175-RELATED"/>
    <property type="match status" value="1"/>
</dbReference>
<proteinExistence type="predicted"/>
<dbReference type="RefSeq" id="WP_146961424.1">
    <property type="nucleotide sequence ID" value="NZ_CP042467.1"/>
</dbReference>
<organism evidence="3 4">
    <name type="scientific">Microvenator marinus</name>
    <dbReference type="NCBI Taxonomy" id="2600177"/>
    <lineage>
        <taxon>Bacteria</taxon>
        <taxon>Deltaproteobacteria</taxon>
        <taxon>Bradymonadales</taxon>
        <taxon>Microvenatoraceae</taxon>
        <taxon>Microvenator</taxon>
    </lineage>
</organism>
<accession>A0A5B8XT51</accession>
<feature type="region of interest" description="Disordered" evidence="2">
    <location>
        <begin position="316"/>
        <end position="342"/>
    </location>
</feature>
<dbReference type="KEGG" id="bbae:FRD01_16120"/>
<dbReference type="InterPro" id="IPR046357">
    <property type="entry name" value="PPIase_dom_sf"/>
</dbReference>
<dbReference type="PANTHER" id="PTHR47245">
    <property type="entry name" value="PEPTIDYLPROLYL ISOMERASE"/>
    <property type="match status" value="1"/>
</dbReference>